<keyword evidence="1" id="KW-0732">Signal</keyword>
<reference evidence="2 3" key="1">
    <citation type="submission" date="2017-01" db="EMBL/GenBank/DDBJ databases">
        <title>A new Hymenobacter.</title>
        <authorList>
            <person name="Liang Y."/>
            <person name="Feng F."/>
        </authorList>
    </citation>
    <scope>NUCLEOTIDE SEQUENCE [LARGE SCALE GENOMIC DNA]</scope>
    <source>
        <strain evidence="2">MIMBbqt21</strain>
    </source>
</reference>
<protein>
    <recommendedName>
        <fullName evidence="4">Lipocalin-like domain-containing protein</fullName>
    </recommendedName>
</protein>
<evidence type="ECO:0000256" key="1">
    <source>
        <dbReference type="SAM" id="SignalP"/>
    </source>
</evidence>
<sequence>MKTFATSVLSLLLLALCVSTQATAQAQPPTATLPGYWNVEANRCTQKYAIVRFYNGQHELVHETRLANQHLVLNRRRMGSRTVQQLNVALQEVLRKAQANINTAVVPSQPH</sequence>
<dbReference type="Proteomes" id="UP000194873">
    <property type="component" value="Unassembled WGS sequence"/>
</dbReference>
<proteinExistence type="predicted"/>
<keyword evidence="3" id="KW-1185">Reference proteome</keyword>
<dbReference type="RefSeq" id="WP_086596270.1">
    <property type="nucleotide sequence ID" value="NZ_MTSE01000016.1"/>
</dbReference>
<evidence type="ECO:0008006" key="4">
    <source>
        <dbReference type="Google" id="ProtNLM"/>
    </source>
</evidence>
<accession>A0A243W8T4</accession>
<name>A0A243W8T4_9BACT</name>
<feature type="chain" id="PRO_5012964360" description="Lipocalin-like domain-containing protein" evidence="1">
    <location>
        <begin position="25"/>
        <end position="111"/>
    </location>
</feature>
<organism evidence="2 3">
    <name type="scientific">Hymenobacter crusticola</name>
    <dbReference type="NCBI Taxonomy" id="1770526"/>
    <lineage>
        <taxon>Bacteria</taxon>
        <taxon>Pseudomonadati</taxon>
        <taxon>Bacteroidota</taxon>
        <taxon>Cytophagia</taxon>
        <taxon>Cytophagales</taxon>
        <taxon>Hymenobacteraceae</taxon>
        <taxon>Hymenobacter</taxon>
    </lineage>
</organism>
<gene>
    <name evidence="2" type="ORF">BXP70_21980</name>
</gene>
<evidence type="ECO:0000313" key="3">
    <source>
        <dbReference type="Proteomes" id="UP000194873"/>
    </source>
</evidence>
<evidence type="ECO:0000313" key="2">
    <source>
        <dbReference type="EMBL" id="OUJ71428.1"/>
    </source>
</evidence>
<comment type="caution">
    <text evidence="2">The sequence shown here is derived from an EMBL/GenBank/DDBJ whole genome shotgun (WGS) entry which is preliminary data.</text>
</comment>
<dbReference type="EMBL" id="MTSE01000016">
    <property type="protein sequence ID" value="OUJ71428.1"/>
    <property type="molecule type" value="Genomic_DNA"/>
</dbReference>
<feature type="signal peptide" evidence="1">
    <location>
        <begin position="1"/>
        <end position="24"/>
    </location>
</feature>
<dbReference type="AlphaFoldDB" id="A0A243W8T4"/>
<dbReference type="OrthoDB" id="884632at2"/>